<dbReference type="InterPro" id="IPR001202">
    <property type="entry name" value="WW_dom"/>
</dbReference>
<keyword evidence="1" id="KW-0732">Signal</keyword>
<dbReference type="Proteomes" id="UP001190700">
    <property type="component" value="Unassembled WGS sequence"/>
</dbReference>
<dbReference type="Gene3D" id="2.20.70.10">
    <property type="match status" value="1"/>
</dbReference>
<dbReference type="Pfam" id="PF00397">
    <property type="entry name" value="WW"/>
    <property type="match status" value="1"/>
</dbReference>
<accession>A0AAE0ENX2</accession>
<comment type="caution">
    <text evidence="3">The sequence shown here is derived from an EMBL/GenBank/DDBJ whole genome shotgun (WGS) entry which is preliminary data.</text>
</comment>
<reference evidence="3 4" key="1">
    <citation type="journal article" date="2015" name="Genome Biol. Evol.">
        <title>Comparative Genomics of a Bacterivorous Green Alga Reveals Evolutionary Causalities and Consequences of Phago-Mixotrophic Mode of Nutrition.</title>
        <authorList>
            <person name="Burns J.A."/>
            <person name="Paasch A."/>
            <person name="Narechania A."/>
            <person name="Kim E."/>
        </authorList>
    </citation>
    <scope>NUCLEOTIDE SEQUENCE [LARGE SCALE GENOMIC DNA]</scope>
    <source>
        <strain evidence="3 4">PLY_AMNH</strain>
    </source>
</reference>
<feature type="chain" id="PRO_5041925433" description="WW domain-containing protein" evidence="1">
    <location>
        <begin position="24"/>
        <end position="111"/>
    </location>
</feature>
<feature type="signal peptide" evidence="1">
    <location>
        <begin position="1"/>
        <end position="23"/>
    </location>
</feature>
<gene>
    <name evidence="3" type="ORF">CYMTET_56298</name>
</gene>
<evidence type="ECO:0000313" key="3">
    <source>
        <dbReference type="EMBL" id="KAK3233410.1"/>
    </source>
</evidence>
<sequence length="111" mass="12823">MAYSFRVVICAAVLLILASVVEARDHWQNDVLGTSQWEEPNEPYRHDGEDGKYWFDPTKGESSWEFPGPWTAAKSKEHQGRAYYHNKETGESTWDMPAVMGWRRISSSEEL</sequence>
<dbReference type="SMART" id="SM00456">
    <property type="entry name" value="WW"/>
    <property type="match status" value="1"/>
</dbReference>
<evidence type="ECO:0000259" key="2">
    <source>
        <dbReference type="PROSITE" id="PS50020"/>
    </source>
</evidence>
<dbReference type="CDD" id="cd00201">
    <property type="entry name" value="WW"/>
    <property type="match status" value="1"/>
</dbReference>
<dbReference type="AlphaFoldDB" id="A0AAE0ENX2"/>
<evidence type="ECO:0000256" key="1">
    <source>
        <dbReference type="SAM" id="SignalP"/>
    </source>
</evidence>
<dbReference type="PROSITE" id="PS50020">
    <property type="entry name" value="WW_DOMAIN_2"/>
    <property type="match status" value="1"/>
</dbReference>
<feature type="domain" description="WW" evidence="2">
    <location>
        <begin position="64"/>
        <end position="99"/>
    </location>
</feature>
<dbReference type="EMBL" id="LGRX02035720">
    <property type="protein sequence ID" value="KAK3233410.1"/>
    <property type="molecule type" value="Genomic_DNA"/>
</dbReference>
<proteinExistence type="predicted"/>
<name>A0AAE0ENX2_9CHLO</name>
<keyword evidence="4" id="KW-1185">Reference proteome</keyword>
<evidence type="ECO:0000313" key="4">
    <source>
        <dbReference type="Proteomes" id="UP001190700"/>
    </source>
</evidence>
<protein>
    <recommendedName>
        <fullName evidence="2">WW domain-containing protein</fullName>
    </recommendedName>
</protein>
<dbReference type="SUPFAM" id="SSF51045">
    <property type="entry name" value="WW domain"/>
    <property type="match status" value="1"/>
</dbReference>
<organism evidence="3 4">
    <name type="scientific">Cymbomonas tetramitiformis</name>
    <dbReference type="NCBI Taxonomy" id="36881"/>
    <lineage>
        <taxon>Eukaryota</taxon>
        <taxon>Viridiplantae</taxon>
        <taxon>Chlorophyta</taxon>
        <taxon>Pyramimonadophyceae</taxon>
        <taxon>Pyramimonadales</taxon>
        <taxon>Pyramimonadaceae</taxon>
        <taxon>Cymbomonas</taxon>
    </lineage>
</organism>
<dbReference type="InterPro" id="IPR036020">
    <property type="entry name" value="WW_dom_sf"/>
</dbReference>